<accession>A0A1X7BTK2</accession>
<dbReference type="Proteomes" id="UP000193224">
    <property type="component" value="Unassembled WGS sequence"/>
</dbReference>
<keyword evidence="1" id="KW-0472">Membrane</keyword>
<feature type="transmembrane region" description="Helical" evidence="1">
    <location>
        <begin position="122"/>
        <end position="141"/>
    </location>
</feature>
<name>A0A1X7BTK2_9RHOB</name>
<keyword evidence="1" id="KW-0812">Transmembrane</keyword>
<keyword evidence="3" id="KW-1185">Reference proteome</keyword>
<dbReference type="EMBL" id="FWXB01000010">
    <property type="protein sequence ID" value="SMC12991.1"/>
    <property type="molecule type" value="Genomic_DNA"/>
</dbReference>
<dbReference type="AlphaFoldDB" id="A0A1X7BTK2"/>
<gene>
    <name evidence="2" type="ORF">ROA7745_02825</name>
</gene>
<protein>
    <recommendedName>
        <fullName evidence="4">DUF3592 domain-containing protein</fullName>
    </recommendedName>
</protein>
<evidence type="ECO:0008006" key="4">
    <source>
        <dbReference type="Google" id="ProtNLM"/>
    </source>
</evidence>
<organism evidence="2 3">
    <name type="scientific">Roseovarius aestuarii</name>
    <dbReference type="NCBI Taxonomy" id="475083"/>
    <lineage>
        <taxon>Bacteria</taxon>
        <taxon>Pseudomonadati</taxon>
        <taxon>Pseudomonadota</taxon>
        <taxon>Alphaproteobacteria</taxon>
        <taxon>Rhodobacterales</taxon>
        <taxon>Roseobacteraceae</taxon>
        <taxon>Roseovarius</taxon>
    </lineage>
</organism>
<evidence type="ECO:0000313" key="2">
    <source>
        <dbReference type="EMBL" id="SMC12991.1"/>
    </source>
</evidence>
<proteinExistence type="predicted"/>
<sequence length="143" mass="16272">MFCAKSWLRDDIVNLPPFDLILFVPAAFILLGGALFLKTLRFRTRAQKVDVRLVKGEEFGALRKDGRMAVRLSYKYTAADGRVIQADRISLRWSIPTIGSRRTMLVDPEKPQTLHRQGIREYLVPLALVLTGTIILFMTVVKL</sequence>
<evidence type="ECO:0000256" key="1">
    <source>
        <dbReference type="SAM" id="Phobius"/>
    </source>
</evidence>
<evidence type="ECO:0000313" key="3">
    <source>
        <dbReference type="Proteomes" id="UP000193224"/>
    </source>
</evidence>
<feature type="transmembrane region" description="Helical" evidence="1">
    <location>
        <begin position="20"/>
        <end position="37"/>
    </location>
</feature>
<reference evidence="2 3" key="1">
    <citation type="submission" date="2017-03" db="EMBL/GenBank/DDBJ databases">
        <authorList>
            <person name="Afonso C.L."/>
            <person name="Miller P.J."/>
            <person name="Scott M.A."/>
            <person name="Spackman E."/>
            <person name="Goraichik I."/>
            <person name="Dimitrov K.M."/>
            <person name="Suarez D.L."/>
            <person name="Swayne D.E."/>
        </authorList>
    </citation>
    <scope>NUCLEOTIDE SEQUENCE [LARGE SCALE GENOMIC DNA]</scope>
    <source>
        <strain evidence="2 3">CECT 7745</strain>
    </source>
</reference>
<keyword evidence="1" id="KW-1133">Transmembrane helix</keyword>